<evidence type="ECO:0000313" key="2">
    <source>
        <dbReference type="Proteomes" id="UP000694545"/>
    </source>
</evidence>
<proteinExistence type="predicted"/>
<evidence type="ECO:0000313" key="1">
    <source>
        <dbReference type="Ensembl" id="ENSVKKP00000005742.1"/>
    </source>
</evidence>
<protein>
    <submittedName>
        <fullName evidence="1">Uncharacterized protein</fullName>
    </submittedName>
</protein>
<reference evidence="1" key="1">
    <citation type="submission" date="2025-08" db="UniProtKB">
        <authorList>
            <consortium name="Ensembl"/>
        </authorList>
    </citation>
    <scope>IDENTIFICATION</scope>
</reference>
<organism evidence="1 2">
    <name type="scientific">Varanus komodoensis</name>
    <name type="common">Komodo dragon</name>
    <dbReference type="NCBI Taxonomy" id="61221"/>
    <lineage>
        <taxon>Eukaryota</taxon>
        <taxon>Metazoa</taxon>
        <taxon>Chordata</taxon>
        <taxon>Craniata</taxon>
        <taxon>Vertebrata</taxon>
        <taxon>Euteleostomi</taxon>
        <taxon>Lepidosauria</taxon>
        <taxon>Squamata</taxon>
        <taxon>Bifurcata</taxon>
        <taxon>Unidentata</taxon>
        <taxon>Episquamata</taxon>
        <taxon>Toxicofera</taxon>
        <taxon>Anguimorpha</taxon>
        <taxon>Paleoanguimorpha</taxon>
        <taxon>Varanoidea</taxon>
        <taxon>Varanidae</taxon>
        <taxon>Varanus</taxon>
    </lineage>
</organism>
<keyword evidence="2" id="KW-1185">Reference proteome</keyword>
<dbReference type="Ensembl" id="ENSVKKT00000005900.1">
    <property type="protein sequence ID" value="ENSVKKP00000005742.1"/>
    <property type="gene ID" value="ENSVKKG00000004201.1"/>
</dbReference>
<accession>A0A8D2IWD4</accession>
<sequence>ERGGERGSARLLLLLSGEQMLSPKVWPHDRSQGETYSFRGQSLLQKPVYRDIQISCPCVFSNCTSQKYSQDLVSCEEIKSLWQNSHRTLPVSRISGIRK</sequence>
<name>A0A8D2IWD4_VARKO</name>
<dbReference type="AlphaFoldDB" id="A0A8D2IWD4"/>
<reference evidence="1" key="2">
    <citation type="submission" date="2025-09" db="UniProtKB">
        <authorList>
            <consortium name="Ensembl"/>
        </authorList>
    </citation>
    <scope>IDENTIFICATION</scope>
</reference>
<dbReference type="Proteomes" id="UP000694545">
    <property type="component" value="Unplaced"/>
</dbReference>